<reference evidence="4 5" key="1">
    <citation type="submission" date="2018-05" db="EMBL/GenBank/DDBJ databases">
        <title>Genomic Encyclopedia of Type Strains, Phase IV (KMG-IV): sequencing the most valuable type-strain genomes for metagenomic binning, comparative biology and taxonomic classification.</title>
        <authorList>
            <person name="Goeker M."/>
        </authorList>
    </citation>
    <scope>NUCLEOTIDE SEQUENCE [LARGE SCALE GENOMIC DNA]</scope>
    <source>
        <strain evidence="4 5">DSM 2626</strain>
    </source>
</reference>
<dbReference type="InterPro" id="IPR011032">
    <property type="entry name" value="GroES-like_sf"/>
</dbReference>
<dbReference type="SMART" id="SM00829">
    <property type="entry name" value="PKS_ER"/>
    <property type="match status" value="1"/>
</dbReference>
<name>A0A8E3B383_RHILI</name>
<evidence type="ECO:0000259" key="3">
    <source>
        <dbReference type="SMART" id="SM00829"/>
    </source>
</evidence>
<dbReference type="PANTHER" id="PTHR48106">
    <property type="entry name" value="QUINONE OXIDOREDUCTASE PIG3-RELATED"/>
    <property type="match status" value="1"/>
</dbReference>
<dbReference type="GO" id="GO:0016651">
    <property type="term" value="F:oxidoreductase activity, acting on NAD(P)H"/>
    <property type="evidence" value="ECO:0007669"/>
    <property type="project" value="TreeGrafter"/>
</dbReference>
<dbReference type="EMBL" id="QGGH01000007">
    <property type="protein sequence ID" value="PWJ89579.1"/>
    <property type="molecule type" value="Genomic_DNA"/>
</dbReference>
<dbReference type="Gene3D" id="3.90.180.10">
    <property type="entry name" value="Medium-chain alcohol dehydrogenases, catalytic domain"/>
    <property type="match status" value="1"/>
</dbReference>
<proteinExistence type="predicted"/>
<dbReference type="GO" id="GO:0070402">
    <property type="term" value="F:NADPH binding"/>
    <property type="evidence" value="ECO:0007669"/>
    <property type="project" value="TreeGrafter"/>
</dbReference>
<keyword evidence="2" id="KW-0560">Oxidoreductase</keyword>
<keyword evidence="1" id="KW-0521">NADP</keyword>
<dbReference type="InterPro" id="IPR020843">
    <property type="entry name" value="ER"/>
</dbReference>
<evidence type="ECO:0000313" key="4">
    <source>
        <dbReference type="EMBL" id="PWJ89579.1"/>
    </source>
</evidence>
<dbReference type="AlphaFoldDB" id="A0A8E3B383"/>
<accession>A0A8E3B383</accession>
<dbReference type="Proteomes" id="UP000245631">
    <property type="component" value="Unassembled WGS sequence"/>
</dbReference>
<comment type="caution">
    <text evidence="4">The sequence shown here is derived from an EMBL/GenBank/DDBJ whole genome shotgun (WGS) entry which is preliminary data.</text>
</comment>
<dbReference type="Pfam" id="PF08240">
    <property type="entry name" value="ADH_N"/>
    <property type="match status" value="1"/>
</dbReference>
<gene>
    <name evidence="4" type="ORF">C8D77_107226</name>
</gene>
<feature type="domain" description="Enoyl reductase (ER)" evidence="3">
    <location>
        <begin position="18"/>
        <end position="349"/>
    </location>
</feature>
<dbReference type="SUPFAM" id="SSF51735">
    <property type="entry name" value="NAD(P)-binding Rossmann-fold domains"/>
    <property type="match status" value="1"/>
</dbReference>
<dbReference type="SUPFAM" id="SSF50129">
    <property type="entry name" value="GroES-like"/>
    <property type="match status" value="1"/>
</dbReference>
<dbReference type="InterPro" id="IPR036291">
    <property type="entry name" value="NAD(P)-bd_dom_sf"/>
</dbReference>
<dbReference type="Pfam" id="PF13602">
    <property type="entry name" value="ADH_zinc_N_2"/>
    <property type="match status" value="1"/>
</dbReference>
<protein>
    <submittedName>
        <fullName evidence="4">NADPH:quinone reductase-like Zn-dependent oxidoreductase</fullName>
    </submittedName>
</protein>
<evidence type="ECO:0000256" key="1">
    <source>
        <dbReference type="ARBA" id="ARBA00022857"/>
    </source>
</evidence>
<sequence length="361" mass="38267">MCYGSAMSWQHVRISHFGGPEVLELVSEPTIPNPGAGEVRIKVLAAGTGFTDSFIRRGRYPDFKGPLPFTPGYDLVGVVEKAGPDVVLPREGQIVADLCVVGGYAQYAIRPARFLVPVPAGVDAAEAVCIPLAYLTAFQMLTRYRRLSPGDTILVIGASGSVGTALLDLSRHLGLKAIGTCSAANLAAVERFGGKAVDYRAGDFVDVVRKLTTGRIGGAGVDAAFDAIGGAHFNRSFACLAPGGTLIGYGSQTMAIGRENLIAAGLGLARLKLWGALSFLFRGRTALWYSITDRRLSHPEEFRTDMAALFELLRNGAIHPMVVGREPLAAAKDIHTRIDAGGFGGKIVMLPWLATQVATDK</sequence>
<evidence type="ECO:0000313" key="5">
    <source>
        <dbReference type="Proteomes" id="UP000245631"/>
    </source>
</evidence>
<dbReference type="InterPro" id="IPR013154">
    <property type="entry name" value="ADH-like_N"/>
</dbReference>
<organism evidence="4 5">
    <name type="scientific">Rhizobium loti</name>
    <name type="common">Mesorhizobium loti</name>
    <dbReference type="NCBI Taxonomy" id="381"/>
    <lineage>
        <taxon>Bacteria</taxon>
        <taxon>Pseudomonadati</taxon>
        <taxon>Pseudomonadota</taxon>
        <taxon>Alphaproteobacteria</taxon>
        <taxon>Hyphomicrobiales</taxon>
        <taxon>Phyllobacteriaceae</taxon>
        <taxon>Mesorhizobium</taxon>
    </lineage>
</organism>
<evidence type="ECO:0000256" key="2">
    <source>
        <dbReference type="ARBA" id="ARBA00023002"/>
    </source>
</evidence>
<dbReference type="Gene3D" id="3.40.50.720">
    <property type="entry name" value="NAD(P)-binding Rossmann-like Domain"/>
    <property type="match status" value="1"/>
</dbReference>